<sequence>MDLLQQLQEQYIQEFSNNVPLDEFLLNILVTAILVSLLRLFYIHFGQAISNRRRFANNFLPLALGTLLIIMIVKSSIALSLGLVGALSIVRYRAAIKDPEELTFLFIAIGMGLAGGANQPVLAVVALALILGILYISKLIWKQQPERQEGRLFIQLTTDIEDLEKITRLLSSHLPFVSLKRMDTLEQGMELSFIARARDLKSLAALKEEVKALSPSTRLSIVDQPELIV</sequence>
<evidence type="ECO:0000313" key="3">
    <source>
        <dbReference type="Proteomes" id="UP000321580"/>
    </source>
</evidence>
<reference evidence="2 3" key="1">
    <citation type="submission" date="2019-08" db="EMBL/GenBank/DDBJ databases">
        <title>Genome of Phaeodactylibacter luteus.</title>
        <authorList>
            <person name="Bowman J.P."/>
        </authorList>
    </citation>
    <scope>NUCLEOTIDE SEQUENCE [LARGE SCALE GENOMIC DNA]</scope>
    <source>
        <strain evidence="2 3">KCTC 42180</strain>
    </source>
</reference>
<feature type="transmembrane region" description="Helical" evidence="1">
    <location>
        <begin position="102"/>
        <end position="135"/>
    </location>
</feature>
<feature type="transmembrane region" description="Helical" evidence="1">
    <location>
        <begin position="62"/>
        <end position="90"/>
    </location>
</feature>
<evidence type="ECO:0000256" key="1">
    <source>
        <dbReference type="SAM" id="Phobius"/>
    </source>
</evidence>
<keyword evidence="1" id="KW-1133">Transmembrane helix</keyword>
<dbReference type="Proteomes" id="UP000321580">
    <property type="component" value="Unassembled WGS sequence"/>
</dbReference>
<accession>A0A5C6RJP3</accession>
<keyword evidence="1" id="KW-0472">Membrane</keyword>
<dbReference type="Pfam" id="PF16316">
    <property type="entry name" value="DUF4956"/>
    <property type="match status" value="1"/>
</dbReference>
<keyword evidence="1" id="KW-0812">Transmembrane</keyword>
<proteinExistence type="predicted"/>
<keyword evidence="3" id="KW-1185">Reference proteome</keyword>
<comment type="caution">
    <text evidence="2">The sequence shown here is derived from an EMBL/GenBank/DDBJ whole genome shotgun (WGS) entry which is preliminary data.</text>
</comment>
<dbReference type="AlphaFoldDB" id="A0A5C6RJP3"/>
<organism evidence="2 3">
    <name type="scientific">Phaeodactylibacter luteus</name>
    <dbReference type="NCBI Taxonomy" id="1564516"/>
    <lineage>
        <taxon>Bacteria</taxon>
        <taxon>Pseudomonadati</taxon>
        <taxon>Bacteroidota</taxon>
        <taxon>Saprospiria</taxon>
        <taxon>Saprospirales</taxon>
        <taxon>Haliscomenobacteraceae</taxon>
        <taxon>Phaeodactylibacter</taxon>
    </lineage>
</organism>
<evidence type="ECO:0000313" key="2">
    <source>
        <dbReference type="EMBL" id="TXB62373.1"/>
    </source>
</evidence>
<dbReference type="EMBL" id="VOOR01000031">
    <property type="protein sequence ID" value="TXB62373.1"/>
    <property type="molecule type" value="Genomic_DNA"/>
</dbReference>
<dbReference type="OrthoDB" id="5464825at2"/>
<gene>
    <name evidence="2" type="ORF">FRY97_14535</name>
</gene>
<dbReference type="InterPro" id="IPR032531">
    <property type="entry name" value="DUF4956"/>
</dbReference>
<name>A0A5C6RJP3_9BACT</name>
<protein>
    <submittedName>
        <fullName evidence="2">DUF4956 domain-containing protein</fullName>
    </submittedName>
</protein>
<feature type="transmembrane region" description="Helical" evidence="1">
    <location>
        <begin position="24"/>
        <end position="42"/>
    </location>
</feature>
<dbReference type="RefSeq" id="WP_147168280.1">
    <property type="nucleotide sequence ID" value="NZ_VOOR01000031.1"/>
</dbReference>